<dbReference type="EMBL" id="SMOG01000016">
    <property type="protein sequence ID" value="TDF72767.1"/>
    <property type="molecule type" value="Genomic_DNA"/>
</dbReference>
<keyword evidence="2" id="KW-1185">Reference proteome</keyword>
<accession>A0AC61QII3</accession>
<feature type="non-terminal residue" evidence="1">
    <location>
        <position position="1"/>
    </location>
</feature>
<name>A0AC61QII3_9BACT</name>
<evidence type="ECO:0000313" key="1">
    <source>
        <dbReference type="EMBL" id="TDF72767.1"/>
    </source>
</evidence>
<protein>
    <submittedName>
        <fullName evidence="1">tRNA dihydrouridine synthase DusB</fullName>
    </submittedName>
</protein>
<dbReference type="Proteomes" id="UP000294588">
    <property type="component" value="Unassembled WGS sequence"/>
</dbReference>
<organism evidence="1 2">
    <name type="scientific">Candidatus Syntrophosphaera thermopropionivorans</name>
    <dbReference type="NCBI Taxonomy" id="2593015"/>
    <lineage>
        <taxon>Bacteria</taxon>
        <taxon>Pseudomonadati</taxon>
        <taxon>Candidatus Cloacimonadota</taxon>
        <taxon>Candidatus Cloacimonadia</taxon>
        <taxon>Candidatus Cloacimonadales</taxon>
        <taxon>Candidatus Cloacimonadaceae</taxon>
        <taxon>Candidatus Syntrophosphaera</taxon>
    </lineage>
</organism>
<sequence>WLAPMAGYTDRAFRHLCKEYGADVMVSEMVSADGLVRNTKKTLPYILFDGLERPFGIQIFGSEPYILAKAAELCLAWNPDFIDLNMGCPAKKVVRKGAGAALMKNPVLAAEIVREMKAVLDKGCFLSAKFRSGWDFKSINYLDFGLRLQDAGADFLCLHPRTQSQMFSGTANWTHIAELKKQLSIPLIGNGDIQTPEDALRMYEETKCDSVMIGRGALGKPWIFQQIHQLEKNNDYTPASRQLILETMLRHIDMATHFKPESVAVKELRSQLCFYTKGIIGGAELRQAINHAVSAEQIKELIKSCEGLKF</sequence>
<comment type="caution">
    <text evidence="1">The sequence shown here is derived from an EMBL/GenBank/DDBJ whole genome shotgun (WGS) entry which is preliminary data.</text>
</comment>
<proteinExistence type="predicted"/>
<reference evidence="1" key="1">
    <citation type="submission" date="2019-03" db="EMBL/GenBank/DDBJ databases">
        <title>Candidatus Syntrophosphaera thermopropionivorans: a novel player in syntrophic propionate oxidation during anaerobic digestion.</title>
        <authorList>
            <person name="Dyksma S."/>
        </authorList>
    </citation>
    <scope>NUCLEOTIDE SEQUENCE</scope>
    <source>
        <strain evidence="1">W5</strain>
    </source>
</reference>
<evidence type="ECO:0000313" key="2">
    <source>
        <dbReference type="Proteomes" id="UP000294588"/>
    </source>
</evidence>
<gene>
    <name evidence="1" type="primary">dusB</name>
    <name evidence="1" type="ORF">E0946_05240</name>
</gene>